<accession>A0A1M5UJT6</accession>
<reference evidence="2 3" key="1">
    <citation type="submission" date="2016-11" db="EMBL/GenBank/DDBJ databases">
        <authorList>
            <person name="Jaros S."/>
            <person name="Januszkiewicz K."/>
            <person name="Wedrychowicz H."/>
        </authorList>
    </citation>
    <scope>NUCLEOTIDE SEQUENCE [LARGE SCALE GENOMIC DNA]</scope>
    <source>
        <strain evidence="2 3">DSM 8605</strain>
    </source>
</reference>
<dbReference type="RefSeq" id="WP_159434066.1">
    <property type="nucleotide sequence ID" value="NZ_FQXM01000008.1"/>
</dbReference>
<organism evidence="2 3">
    <name type="scientific">Clostridium grantii DSM 8605</name>
    <dbReference type="NCBI Taxonomy" id="1121316"/>
    <lineage>
        <taxon>Bacteria</taxon>
        <taxon>Bacillati</taxon>
        <taxon>Bacillota</taxon>
        <taxon>Clostridia</taxon>
        <taxon>Eubacteriales</taxon>
        <taxon>Clostridiaceae</taxon>
        <taxon>Clostridium</taxon>
    </lineage>
</organism>
<proteinExistence type="predicted"/>
<name>A0A1M5UJT6_9CLOT</name>
<evidence type="ECO:0000313" key="3">
    <source>
        <dbReference type="Proteomes" id="UP000184447"/>
    </source>
</evidence>
<keyword evidence="3" id="KW-1185">Reference proteome</keyword>
<evidence type="ECO:0000313" key="2">
    <source>
        <dbReference type="EMBL" id="SHH63342.1"/>
    </source>
</evidence>
<sequence length="48" mass="5498">MSKKSKGNILSEKNKEELEKVNMDEYGEINLQDKKKNFGKGNPVNSKK</sequence>
<feature type="region of interest" description="Disordered" evidence="1">
    <location>
        <begin position="25"/>
        <end position="48"/>
    </location>
</feature>
<dbReference type="EMBL" id="FQXM01000008">
    <property type="protein sequence ID" value="SHH63342.1"/>
    <property type="molecule type" value="Genomic_DNA"/>
</dbReference>
<dbReference type="Proteomes" id="UP000184447">
    <property type="component" value="Unassembled WGS sequence"/>
</dbReference>
<evidence type="ECO:0000256" key="1">
    <source>
        <dbReference type="SAM" id="MobiDB-lite"/>
    </source>
</evidence>
<gene>
    <name evidence="2" type="ORF">SAMN02745207_01780</name>
</gene>
<feature type="region of interest" description="Disordered" evidence="1">
    <location>
        <begin position="1"/>
        <end position="20"/>
    </location>
</feature>
<protein>
    <submittedName>
        <fullName evidence="2">Uncharacterized protein</fullName>
    </submittedName>
</protein>
<dbReference type="AlphaFoldDB" id="A0A1M5UJT6"/>